<proteinExistence type="predicted"/>
<dbReference type="AlphaFoldDB" id="A0AA88RKH9"/>
<organism evidence="8 9">
    <name type="scientific">Escallonia rubra</name>
    <dbReference type="NCBI Taxonomy" id="112253"/>
    <lineage>
        <taxon>Eukaryota</taxon>
        <taxon>Viridiplantae</taxon>
        <taxon>Streptophyta</taxon>
        <taxon>Embryophyta</taxon>
        <taxon>Tracheophyta</taxon>
        <taxon>Spermatophyta</taxon>
        <taxon>Magnoliopsida</taxon>
        <taxon>eudicotyledons</taxon>
        <taxon>Gunneridae</taxon>
        <taxon>Pentapetalae</taxon>
        <taxon>asterids</taxon>
        <taxon>campanulids</taxon>
        <taxon>Escalloniales</taxon>
        <taxon>Escalloniaceae</taxon>
        <taxon>Escallonia</taxon>
    </lineage>
</organism>
<comment type="subcellular location">
    <subcellularLocation>
        <location evidence="1">Nucleus</location>
    </subcellularLocation>
</comment>
<sequence>MGTNVQNFVFKRADGKKRLKSIEKKIRELTILCDIEACLVCFDESDGVSLPSSCYSWPQDSNACVSLIERHYEKTARRPEGGQRSLPNTATGLPEAEMVSSTDENDDGDGGEPAVSDEVQDLLQRIDRKKAAVEQRIQLLNAAEEAEDREKKTLWLFRT</sequence>
<dbReference type="Pfam" id="PF00319">
    <property type="entry name" value="SRF-TF"/>
    <property type="match status" value="1"/>
</dbReference>
<evidence type="ECO:0000313" key="9">
    <source>
        <dbReference type="Proteomes" id="UP001187471"/>
    </source>
</evidence>
<keyword evidence="5" id="KW-0539">Nucleus</keyword>
<evidence type="ECO:0000256" key="4">
    <source>
        <dbReference type="ARBA" id="ARBA00023163"/>
    </source>
</evidence>
<keyword evidence="2" id="KW-0805">Transcription regulation</keyword>
<comment type="caution">
    <text evidence="8">The sequence shown here is derived from an EMBL/GenBank/DDBJ whole genome shotgun (WGS) entry which is preliminary data.</text>
</comment>
<evidence type="ECO:0000256" key="2">
    <source>
        <dbReference type="ARBA" id="ARBA00023015"/>
    </source>
</evidence>
<evidence type="ECO:0000256" key="3">
    <source>
        <dbReference type="ARBA" id="ARBA00023125"/>
    </source>
</evidence>
<dbReference type="GO" id="GO:0005634">
    <property type="term" value="C:nucleus"/>
    <property type="evidence" value="ECO:0007669"/>
    <property type="project" value="UniProtKB-SubCell"/>
</dbReference>
<keyword evidence="3" id="KW-0238">DNA-binding</keyword>
<reference evidence="8" key="1">
    <citation type="submission" date="2022-12" db="EMBL/GenBank/DDBJ databases">
        <title>Draft genome assemblies for two species of Escallonia (Escalloniales).</title>
        <authorList>
            <person name="Chanderbali A."/>
            <person name="Dervinis C."/>
            <person name="Anghel I."/>
            <person name="Soltis D."/>
            <person name="Soltis P."/>
            <person name="Zapata F."/>
        </authorList>
    </citation>
    <scope>NUCLEOTIDE SEQUENCE</scope>
    <source>
        <strain evidence="8">UCBG92.1500</strain>
        <tissue evidence="8">Leaf</tissue>
    </source>
</reference>
<keyword evidence="4" id="KW-0804">Transcription</keyword>
<dbReference type="InterPro" id="IPR002100">
    <property type="entry name" value="TF_MADSbox"/>
</dbReference>
<gene>
    <name evidence="8" type="ORF">RJ640_016553</name>
</gene>
<dbReference type="GO" id="GO:0003677">
    <property type="term" value="F:DNA binding"/>
    <property type="evidence" value="ECO:0007669"/>
    <property type="project" value="UniProtKB-KW"/>
</dbReference>
<dbReference type="GO" id="GO:0046983">
    <property type="term" value="F:protein dimerization activity"/>
    <property type="evidence" value="ECO:0007669"/>
    <property type="project" value="InterPro"/>
</dbReference>
<dbReference type="Proteomes" id="UP001187471">
    <property type="component" value="Unassembled WGS sequence"/>
</dbReference>
<accession>A0AA88RKH9</accession>
<evidence type="ECO:0000256" key="1">
    <source>
        <dbReference type="ARBA" id="ARBA00004123"/>
    </source>
</evidence>
<evidence type="ECO:0000259" key="7">
    <source>
        <dbReference type="PROSITE" id="PS50066"/>
    </source>
</evidence>
<dbReference type="PROSITE" id="PS50066">
    <property type="entry name" value="MADS_BOX_2"/>
    <property type="match status" value="1"/>
</dbReference>
<protein>
    <recommendedName>
        <fullName evidence="7">MADS-box domain-containing protein</fullName>
    </recommendedName>
</protein>
<dbReference type="EMBL" id="JAVXUO010000518">
    <property type="protein sequence ID" value="KAK2991518.1"/>
    <property type="molecule type" value="Genomic_DNA"/>
</dbReference>
<evidence type="ECO:0000313" key="8">
    <source>
        <dbReference type="EMBL" id="KAK2991518.1"/>
    </source>
</evidence>
<keyword evidence="9" id="KW-1185">Reference proteome</keyword>
<dbReference type="InterPro" id="IPR036879">
    <property type="entry name" value="TF_MADSbox_sf"/>
</dbReference>
<feature type="domain" description="MADS-box" evidence="7">
    <location>
        <begin position="5"/>
        <end position="45"/>
    </location>
</feature>
<evidence type="ECO:0000256" key="6">
    <source>
        <dbReference type="SAM" id="MobiDB-lite"/>
    </source>
</evidence>
<feature type="region of interest" description="Disordered" evidence="6">
    <location>
        <begin position="74"/>
        <end position="120"/>
    </location>
</feature>
<evidence type="ECO:0000256" key="5">
    <source>
        <dbReference type="ARBA" id="ARBA00023242"/>
    </source>
</evidence>
<name>A0AA88RKH9_9ASTE</name>
<dbReference type="SUPFAM" id="SSF55455">
    <property type="entry name" value="SRF-like"/>
    <property type="match status" value="1"/>
</dbReference>
<dbReference type="Gene3D" id="3.40.1810.10">
    <property type="entry name" value="Transcription factor, MADS-box"/>
    <property type="match status" value="1"/>
</dbReference>